<name>A0ABD1X0W2_9LAMI</name>
<keyword evidence="2" id="KW-0121">Carboxypeptidase</keyword>
<dbReference type="EMBL" id="JBFOLJ010000001">
    <property type="protein sequence ID" value="KAL2555422.1"/>
    <property type="molecule type" value="Genomic_DNA"/>
</dbReference>
<evidence type="ECO:0000256" key="1">
    <source>
        <dbReference type="ARBA" id="ARBA00009431"/>
    </source>
</evidence>
<dbReference type="PROSITE" id="PS51257">
    <property type="entry name" value="PROKAR_LIPOPROTEIN"/>
    <property type="match status" value="1"/>
</dbReference>
<dbReference type="GO" id="GO:0004180">
    <property type="term" value="F:carboxypeptidase activity"/>
    <property type="evidence" value="ECO:0007669"/>
    <property type="project" value="UniProtKB-KW"/>
</dbReference>
<keyword evidence="3" id="KW-1185">Reference proteome</keyword>
<protein>
    <submittedName>
        <fullName evidence="2">Carboxypeptidase</fullName>
    </submittedName>
</protein>
<dbReference type="InterPro" id="IPR001563">
    <property type="entry name" value="Peptidase_S10"/>
</dbReference>
<comment type="caution">
    <text evidence="2">The sequence shown here is derived from an EMBL/GenBank/DDBJ whole genome shotgun (WGS) entry which is preliminary data.</text>
</comment>
<dbReference type="InterPro" id="IPR029058">
    <property type="entry name" value="AB_hydrolase_fold"/>
</dbReference>
<keyword evidence="2" id="KW-0645">Protease</keyword>
<comment type="similarity">
    <text evidence="1">Belongs to the peptidase S10 family.</text>
</comment>
<gene>
    <name evidence="2" type="ORF">Fot_00161</name>
</gene>
<proteinExistence type="inferred from homology"/>
<dbReference type="Proteomes" id="UP001604277">
    <property type="component" value="Unassembled WGS sequence"/>
</dbReference>
<evidence type="ECO:0000313" key="2">
    <source>
        <dbReference type="EMBL" id="KAL2555422.1"/>
    </source>
</evidence>
<organism evidence="2 3">
    <name type="scientific">Forsythia ovata</name>
    <dbReference type="NCBI Taxonomy" id="205694"/>
    <lineage>
        <taxon>Eukaryota</taxon>
        <taxon>Viridiplantae</taxon>
        <taxon>Streptophyta</taxon>
        <taxon>Embryophyta</taxon>
        <taxon>Tracheophyta</taxon>
        <taxon>Spermatophyta</taxon>
        <taxon>Magnoliopsida</taxon>
        <taxon>eudicotyledons</taxon>
        <taxon>Gunneridae</taxon>
        <taxon>Pentapetalae</taxon>
        <taxon>asterids</taxon>
        <taxon>lamiids</taxon>
        <taxon>Lamiales</taxon>
        <taxon>Oleaceae</taxon>
        <taxon>Forsythieae</taxon>
        <taxon>Forsythia</taxon>
    </lineage>
</organism>
<dbReference type="AlphaFoldDB" id="A0ABD1X0W2"/>
<reference evidence="3" key="1">
    <citation type="submission" date="2024-07" db="EMBL/GenBank/DDBJ databases">
        <title>Two chromosome-level genome assemblies of Korean endemic species Abeliophyllum distichum and Forsythia ovata (Oleaceae).</title>
        <authorList>
            <person name="Jang H."/>
        </authorList>
    </citation>
    <scope>NUCLEOTIDE SEQUENCE [LARGE SCALE GENOMIC DNA]</scope>
</reference>
<dbReference type="Pfam" id="PF00450">
    <property type="entry name" value="Peptidase_S10"/>
    <property type="match status" value="1"/>
</dbReference>
<accession>A0ABD1X0W2</accession>
<dbReference type="SUPFAM" id="SSF53474">
    <property type="entry name" value="alpha/beta-Hydrolases"/>
    <property type="match status" value="1"/>
</dbReference>
<evidence type="ECO:0000313" key="3">
    <source>
        <dbReference type="Proteomes" id="UP001604277"/>
    </source>
</evidence>
<dbReference type="Gene3D" id="3.40.50.1820">
    <property type="entry name" value="alpha/beta hydrolase"/>
    <property type="match status" value="1"/>
</dbReference>
<sequence length="141" mass="16239">MERNPPATQLGTTWCSCKNGSTNFSQYRNRSLYITGESYARHYIPQLAEVRLQFNKKEIVFNLKGIAVSYLTFFAVQQERDCVQLERHCSRRVLKEMRDRMERFVLLPFTLGCVSESSIAIGAPQPKRSKLDVNQTPTSTL</sequence>
<keyword evidence="2" id="KW-0378">Hydrolase</keyword>